<comment type="caution">
    <text evidence="1">The sequence shown here is derived from an EMBL/GenBank/DDBJ whole genome shotgun (WGS) entry which is preliminary data.</text>
</comment>
<dbReference type="EMBL" id="JYDU01000066">
    <property type="protein sequence ID" value="KRX94785.1"/>
    <property type="molecule type" value="Genomic_DNA"/>
</dbReference>
<name>A0A0V0Y375_TRIPS</name>
<reference evidence="1 2" key="1">
    <citation type="submission" date="2015-01" db="EMBL/GenBank/DDBJ databases">
        <title>Evolution of Trichinella species and genotypes.</title>
        <authorList>
            <person name="Korhonen P.K."/>
            <person name="Edoardo P."/>
            <person name="Giuseppe L.R."/>
            <person name="Gasser R.B."/>
        </authorList>
    </citation>
    <scope>NUCLEOTIDE SEQUENCE [LARGE SCALE GENOMIC DNA]</scope>
    <source>
        <strain evidence="1">ISS141</strain>
    </source>
</reference>
<accession>A0A0V0Y375</accession>
<sequence length="70" mass="7917">LRLCYTSSMTSLLTDNPKKAQSSYTSPSPTPIKLKECSTYTRIPARWQTNNRELVLFKPGISILYHNPAS</sequence>
<dbReference type="AlphaFoldDB" id="A0A0V0Y375"/>
<gene>
    <name evidence="1" type="ORF">T4E_5709</name>
</gene>
<proteinExistence type="predicted"/>
<dbReference type="Proteomes" id="UP000054815">
    <property type="component" value="Unassembled WGS sequence"/>
</dbReference>
<organism evidence="1 2">
    <name type="scientific">Trichinella pseudospiralis</name>
    <name type="common">Parasitic roundworm</name>
    <dbReference type="NCBI Taxonomy" id="6337"/>
    <lineage>
        <taxon>Eukaryota</taxon>
        <taxon>Metazoa</taxon>
        <taxon>Ecdysozoa</taxon>
        <taxon>Nematoda</taxon>
        <taxon>Enoplea</taxon>
        <taxon>Dorylaimia</taxon>
        <taxon>Trichinellida</taxon>
        <taxon>Trichinellidae</taxon>
        <taxon>Trichinella</taxon>
    </lineage>
</organism>
<feature type="non-terminal residue" evidence="1">
    <location>
        <position position="1"/>
    </location>
</feature>
<evidence type="ECO:0000313" key="2">
    <source>
        <dbReference type="Proteomes" id="UP000054815"/>
    </source>
</evidence>
<evidence type="ECO:0000313" key="1">
    <source>
        <dbReference type="EMBL" id="KRX94785.1"/>
    </source>
</evidence>
<protein>
    <submittedName>
        <fullName evidence="1">Uncharacterized protein</fullName>
    </submittedName>
</protein>